<organism evidence="1 2">
    <name type="scientific">Cytobacillus stercorigallinarum</name>
    <dbReference type="NCBI Taxonomy" id="2762240"/>
    <lineage>
        <taxon>Bacteria</taxon>
        <taxon>Bacillati</taxon>
        <taxon>Bacillota</taxon>
        <taxon>Bacilli</taxon>
        <taxon>Bacillales</taxon>
        <taxon>Bacillaceae</taxon>
        <taxon>Cytobacillus</taxon>
    </lineage>
</organism>
<evidence type="ECO:0000313" key="2">
    <source>
        <dbReference type="Proteomes" id="UP000657931"/>
    </source>
</evidence>
<gene>
    <name evidence="1" type="ORF">H9655_07735</name>
</gene>
<keyword evidence="2" id="KW-1185">Reference proteome</keyword>
<dbReference type="Proteomes" id="UP000657931">
    <property type="component" value="Unassembled WGS sequence"/>
</dbReference>
<name>A0ABR8QN10_9BACI</name>
<dbReference type="EMBL" id="JACSQT010000002">
    <property type="protein sequence ID" value="MBD7936919.1"/>
    <property type="molecule type" value="Genomic_DNA"/>
</dbReference>
<reference evidence="1 2" key="1">
    <citation type="submission" date="2020-08" db="EMBL/GenBank/DDBJ databases">
        <title>A Genomic Blueprint of the Chicken Gut Microbiome.</title>
        <authorList>
            <person name="Gilroy R."/>
            <person name="Ravi A."/>
            <person name="Getino M."/>
            <person name="Pursley I."/>
            <person name="Horton D.L."/>
            <person name="Alikhan N.-F."/>
            <person name="Baker D."/>
            <person name="Gharbi K."/>
            <person name="Hall N."/>
            <person name="Watson M."/>
            <person name="Adriaenssens E.M."/>
            <person name="Foster-Nyarko E."/>
            <person name="Jarju S."/>
            <person name="Secka A."/>
            <person name="Antonio M."/>
            <person name="Oren A."/>
            <person name="Chaudhuri R."/>
            <person name="La Ragione R.M."/>
            <person name="Hildebrand F."/>
            <person name="Pallen M.J."/>
        </authorList>
    </citation>
    <scope>NUCLEOTIDE SEQUENCE [LARGE SCALE GENOMIC DNA]</scope>
    <source>
        <strain evidence="1 2">Sa5YUA1</strain>
    </source>
</reference>
<protein>
    <recommendedName>
        <fullName evidence="3">Abortive phage infection protein</fullName>
    </recommendedName>
</protein>
<dbReference type="RefSeq" id="WP_191812578.1">
    <property type="nucleotide sequence ID" value="NZ_JACSQT010000002.1"/>
</dbReference>
<evidence type="ECO:0008006" key="3">
    <source>
        <dbReference type="Google" id="ProtNLM"/>
    </source>
</evidence>
<comment type="caution">
    <text evidence="1">The sequence shown here is derived from an EMBL/GenBank/DDBJ whole genome shotgun (WGS) entry which is preliminary data.</text>
</comment>
<sequence length="64" mass="7624">MDASTIEEIINKLKDKEITEYYVKKEDFLTFRSVIVNRDDFKYIRGIAQRGGDVIYQYLTEPRS</sequence>
<evidence type="ECO:0000313" key="1">
    <source>
        <dbReference type="EMBL" id="MBD7936919.1"/>
    </source>
</evidence>
<accession>A0ABR8QN10</accession>
<proteinExistence type="predicted"/>